<dbReference type="PANTHER" id="PTHR46229">
    <property type="entry name" value="BOLA TRANSCRIPTION REGULATOR"/>
    <property type="match status" value="1"/>
</dbReference>
<name>A0A0X8CXV5_9GAMM</name>
<keyword evidence="4" id="KW-1185">Reference proteome</keyword>
<sequence>MQTIYQKIEKKLKNHLLPTYLSISDESNKHNSCNTESHFKIIIVTKKFFSQNMIVRHQIVYQLLANELYSKIHALMLNTYTPTEWKQRKKIVYFSPPCYKL</sequence>
<dbReference type="InterPro" id="IPR050961">
    <property type="entry name" value="BolA/IbaG_stress_morph_reg"/>
</dbReference>
<evidence type="ECO:0000256" key="2">
    <source>
        <dbReference type="RuleBase" id="RU003860"/>
    </source>
</evidence>
<protein>
    <submittedName>
        <fullName evidence="3">Transcriptional regulator BolA</fullName>
    </submittedName>
</protein>
<dbReference type="InterPro" id="IPR036065">
    <property type="entry name" value="BolA-like_sf"/>
</dbReference>
<dbReference type="GO" id="GO:0006351">
    <property type="term" value="P:DNA-templated transcription"/>
    <property type="evidence" value="ECO:0007669"/>
    <property type="project" value="TreeGrafter"/>
</dbReference>
<gene>
    <name evidence="3" type="primary">bolA_1</name>
    <name evidence="3" type="ORF">AUT07_00305</name>
</gene>
<dbReference type="AlphaFoldDB" id="A0A0X8CXV5"/>
<dbReference type="Gene3D" id="3.10.20.90">
    <property type="entry name" value="Phosphatidylinositol 3-kinase Catalytic Subunit, Chain A, domain 1"/>
    <property type="match status" value="1"/>
</dbReference>
<dbReference type="EMBL" id="CP013920">
    <property type="protein sequence ID" value="AMA64887.1"/>
    <property type="molecule type" value="Genomic_DNA"/>
</dbReference>
<proteinExistence type="inferred from homology"/>
<evidence type="ECO:0000256" key="1">
    <source>
        <dbReference type="ARBA" id="ARBA00005578"/>
    </source>
</evidence>
<dbReference type="KEGG" id="asy:AUT07_00305"/>
<dbReference type="STRING" id="634113.AUT07_00305"/>
<evidence type="ECO:0000313" key="4">
    <source>
        <dbReference type="Proteomes" id="UP000069926"/>
    </source>
</evidence>
<dbReference type="RefSeq" id="WP_066283267.1">
    <property type="nucleotide sequence ID" value="NZ_CP013920.1"/>
</dbReference>
<dbReference type="SUPFAM" id="SSF82657">
    <property type="entry name" value="BolA-like"/>
    <property type="match status" value="1"/>
</dbReference>
<dbReference type="PATRIC" id="fig|634113.3.peg.296"/>
<accession>A0A0X8CXV5</accession>
<reference evidence="3 4" key="1">
    <citation type="submission" date="2016-01" db="EMBL/GenBank/DDBJ databases">
        <title>Genome sequence of Ca. Arsenophonus lipopteni, the exclusive symbiont of a blood sucking fly Lipoptena cervi (Diptera: Hippoboscidae).</title>
        <authorList>
            <person name="Novakova E."/>
            <person name="Hypsa V."/>
            <person name="Nguyen P."/>
            <person name="Husnik F."/>
            <person name="Darby A.C."/>
        </authorList>
    </citation>
    <scope>NUCLEOTIDE SEQUENCE [LARGE SCALE GENOMIC DNA]</scope>
    <source>
        <strain evidence="3 4">CB</strain>
    </source>
</reference>
<dbReference type="PANTHER" id="PTHR46229:SF2">
    <property type="entry name" value="BOLA-LIKE PROTEIN 1"/>
    <property type="match status" value="1"/>
</dbReference>
<evidence type="ECO:0000313" key="3">
    <source>
        <dbReference type="EMBL" id="AMA64887.1"/>
    </source>
</evidence>
<dbReference type="Proteomes" id="UP000069926">
    <property type="component" value="Chromosome"/>
</dbReference>
<dbReference type="PIRSF" id="PIRSF003113">
    <property type="entry name" value="BolA"/>
    <property type="match status" value="1"/>
</dbReference>
<comment type="similarity">
    <text evidence="1 2">Belongs to the BolA/IbaG family.</text>
</comment>
<dbReference type="Pfam" id="PF01722">
    <property type="entry name" value="BolA"/>
    <property type="match status" value="1"/>
</dbReference>
<dbReference type="GO" id="GO:0005829">
    <property type="term" value="C:cytosol"/>
    <property type="evidence" value="ECO:0007669"/>
    <property type="project" value="TreeGrafter"/>
</dbReference>
<dbReference type="OrthoDB" id="9801469at2"/>
<organism evidence="3 4">
    <name type="scientific">Candidatus Arsenophonus lipoptenae</name>
    <dbReference type="NCBI Taxonomy" id="634113"/>
    <lineage>
        <taxon>Bacteria</taxon>
        <taxon>Pseudomonadati</taxon>
        <taxon>Pseudomonadota</taxon>
        <taxon>Gammaproteobacteria</taxon>
        <taxon>Enterobacterales</taxon>
        <taxon>Morganellaceae</taxon>
        <taxon>Arsenophonus</taxon>
    </lineage>
</organism>
<dbReference type="InterPro" id="IPR002634">
    <property type="entry name" value="BolA"/>
</dbReference>